<comment type="function">
    <text evidence="2">Catalyzes the condensation of isopentenyl diphosphate (IPP) with allylic pyrophosphates generating different type of terpenoids.</text>
</comment>
<evidence type="ECO:0000313" key="3">
    <source>
        <dbReference type="EMBL" id="CCV63854.1"/>
    </source>
</evidence>
<dbReference type="OrthoDB" id="4191603at2"/>
<feature type="binding site" evidence="2">
    <location>
        <position position="33"/>
    </location>
    <ligand>
        <name>substrate</name>
    </ligand>
</feature>
<dbReference type="GO" id="GO:0016094">
    <property type="term" value="P:polyprenol biosynthetic process"/>
    <property type="evidence" value="ECO:0007669"/>
    <property type="project" value="TreeGrafter"/>
</dbReference>
<dbReference type="GO" id="GO:0000287">
    <property type="term" value="F:magnesium ion binding"/>
    <property type="evidence" value="ECO:0007669"/>
    <property type="project" value="UniProtKB-UniRule"/>
</dbReference>
<sequence length="225" mass="26245">MLKIKNMPKHVAIILDGNGRWAKRRGLPRTLGHYNGGLNLAKIATYANDLNLEQLTVYAFSTENWNRPKEEVDYLMSKPIEMIHKNKDKIIHSNIKISFAGRKDRIPTELFKTIEELEIKTSKNTGLKLIVALDYGAYDELLTAISKMKEITQEELEKNLMIKEPVDLLIRTSGEQRLSNFLLWQNAYAEFYFTKKHWPSFNKRELNKALKTYSKRNRRFGGLNK</sequence>
<feature type="binding site" evidence="2">
    <location>
        <position position="190"/>
    </location>
    <ligand>
        <name>Mg(2+)</name>
        <dbReference type="ChEBI" id="CHEBI:18420"/>
    </ligand>
</feature>
<name>U4KJV6_ALTPJ</name>
<feature type="binding site" evidence="2">
    <location>
        <begin position="17"/>
        <end position="20"/>
    </location>
    <ligand>
        <name>substrate</name>
    </ligand>
</feature>
<gene>
    <name evidence="3" type="primary">uppS</name>
    <name evidence="3" type="ORF">BN85402770</name>
</gene>
<protein>
    <recommendedName>
        <fullName evidence="2">Isoprenyl transferase</fullName>
        <ecNumber evidence="2">2.5.1.-</ecNumber>
    </recommendedName>
</protein>
<dbReference type="HOGENOM" id="CLU_038505_1_1_14"/>
<evidence type="ECO:0000313" key="4">
    <source>
        <dbReference type="Proteomes" id="UP000032740"/>
    </source>
</evidence>
<organism evidence="3 4">
    <name type="scientific">Alteracholeplasma palmae (strain ATCC 49389 / J233)</name>
    <name type="common">Acholeplasma palmae</name>
    <dbReference type="NCBI Taxonomy" id="1318466"/>
    <lineage>
        <taxon>Bacteria</taxon>
        <taxon>Bacillati</taxon>
        <taxon>Mycoplasmatota</taxon>
        <taxon>Mollicutes</taxon>
        <taxon>Acholeplasmatales</taxon>
        <taxon>Acholeplasmataceae</taxon>
        <taxon>Acholeplasma</taxon>
    </lineage>
</organism>
<dbReference type="RefSeq" id="WP_026655683.1">
    <property type="nucleotide sequence ID" value="NC_022538.1"/>
</dbReference>
<comment type="cofactor">
    <cofactor evidence="2">
        <name>Mg(2+)</name>
        <dbReference type="ChEBI" id="CHEBI:18420"/>
    </cofactor>
    <text evidence="2">Binds 2 magnesium ions per subunit.</text>
</comment>
<feature type="binding site" evidence="2">
    <location>
        <begin position="61"/>
        <end position="63"/>
    </location>
    <ligand>
        <name>substrate</name>
    </ligand>
</feature>
<feature type="active site" evidence="2">
    <location>
        <position position="16"/>
    </location>
</feature>
<dbReference type="SUPFAM" id="SSF64005">
    <property type="entry name" value="Undecaprenyl diphosphate synthase"/>
    <property type="match status" value="1"/>
</dbReference>
<dbReference type="Pfam" id="PF01255">
    <property type="entry name" value="Prenyltransf"/>
    <property type="match status" value="1"/>
</dbReference>
<dbReference type="InterPro" id="IPR036424">
    <property type="entry name" value="UPP_synth-like_sf"/>
</dbReference>
<keyword evidence="4" id="KW-1185">Reference proteome</keyword>
<keyword evidence="2" id="KW-0460">Magnesium</keyword>
<feature type="binding site" evidence="2">
    <location>
        <position position="171"/>
    </location>
    <ligand>
        <name>substrate</name>
    </ligand>
</feature>
<dbReference type="PROSITE" id="PS01066">
    <property type="entry name" value="UPP_SYNTHASE"/>
    <property type="match status" value="1"/>
</dbReference>
<evidence type="ECO:0000256" key="2">
    <source>
        <dbReference type="HAMAP-Rule" id="MF_01139"/>
    </source>
</evidence>
<dbReference type="NCBIfam" id="TIGR00055">
    <property type="entry name" value="uppS"/>
    <property type="match status" value="1"/>
</dbReference>
<comment type="similarity">
    <text evidence="2">Belongs to the UPP synthase family.</text>
</comment>
<dbReference type="STRING" id="1318466.BN85402770"/>
<feature type="binding site" evidence="2">
    <location>
        <begin position="177"/>
        <end position="179"/>
    </location>
    <ligand>
        <name>substrate</name>
    </ligand>
</feature>
<accession>U4KJV6</accession>
<dbReference type="EC" id="2.5.1.-" evidence="2"/>
<dbReference type="Proteomes" id="UP000032740">
    <property type="component" value="Chromosome"/>
</dbReference>
<evidence type="ECO:0000256" key="1">
    <source>
        <dbReference type="ARBA" id="ARBA00022679"/>
    </source>
</evidence>
<dbReference type="InterPro" id="IPR001441">
    <property type="entry name" value="UPP_synth-like"/>
</dbReference>
<feature type="binding site" evidence="2">
    <location>
        <position position="67"/>
    </location>
    <ligand>
        <name>substrate</name>
    </ligand>
</feature>
<feature type="active site" description="Proton acceptor" evidence="2">
    <location>
        <position position="64"/>
    </location>
</feature>
<dbReference type="PANTHER" id="PTHR10291:SF0">
    <property type="entry name" value="DEHYDRODOLICHYL DIPHOSPHATE SYNTHASE 2"/>
    <property type="match status" value="1"/>
</dbReference>
<dbReference type="KEGG" id="apal:BN85402770"/>
<reference evidence="3 4" key="1">
    <citation type="journal article" date="2013" name="J. Mol. Microbiol. Biotechnol.">
        <title>Analysis of the Complete Genomes of Acholeplasma brassicae , A. palmae and A. laidlawii and Their Comparison to the Obligate Parasites from ' Candidatus Phytoplasma'.</title>
        <authorList>
            <person name="Kube M."/>
            <person name="Siewert C."/>
            <person name="Migdoll A.M."/>
            <person name="Duduk B."/>
            <person name="Holz S."/>
            <person name="Rabus R."/>
            <person name="Seemuller E."/>
            <person name="Mitrovic J."/>
            <person name="Muller I."/>
            <person name="Buttner C."/>
            <person name="Reinhardt R."/>
        </authorList>
    </citation>
    <scope>NUCLEOTIDE SEQUENCE [LARGE SCALE GENOMIC DNA]</scope>
    <source>
        <strain evidence="3 4">J233</strain>
    </source>
</reference>
<proteinExistence type="inferred from homology"/>
<dbReference type="GO" id="GO:0045547">
    <property type="term" value="F:ditrans,polycis-polyprenyl diphosphate synthase [(2E,6E)-farnesyl diphosphate specific] activity"/>
    <property type="evidence" value="ECO:0007669"/>
    <property type="project" value="TreeGrafter"/>
</dbReference>
<feature type="binding site" evidence="2">
    <location>
        <position position="65"/>
    </location>
    <ligand>
        <name>substrate</name>
    </ligand>
</feature>
<dbReference type="CDD" id="cd00475">
    <property type="entry name" value="Cis_IPPS"/>
    <property type="match status" value="1"/>
</dbReference>
<dbReference type="InterPro" id="IPR018520">
    <property type="entry name" value="UPP_synth-like_CS"/>
</dbReference>
<dbReference type="Gene3D" id="3.40.1180.10">
    <property type="entry name" value="Decaprenyl diphosphate synthase-like"/>
    <property type="match status" value="1"/>
</dbReference>
<feature type="binding site" evidence="2">
    <location>
        <position position="16"/>
    </location>
    <ligand>
        <name>Mg(2+)</name>
        <dbReference type="ChEBI" id="CHEBI:18420"/>
    </ligand>
</feature>
<feature type="binding site" evidence="2">
    <location>
        <position position="21"/>
    </location>
    <ligand>
        <name>substrate</name>
    </ligand>
</feature>
<comment type="subunit">
    <text evidence="2">Homodimer.</text>
</comment>
<keyword evidence="2" id="KW-0479">Metal-binding</keyword>
<feature type="binding site" evidence="2">
    <location>
        <position position="29"/>
    </location>
    <ligand>
        <name>substrate</name>
    </ligand>
</feature>
<dbReference type="HAMAP" id="MF_01139">
    <property type="entry name" value="ISPT"/>
    <property type="match status" value="1"/>
</dbReference>
<dbReference type="PANTHER" id="PTHR10291">
    <property type="entry name" value="DEHYDRODOLICHYL DIPHOSPHATE SYNTHASE FAMILY MEMBER"/>
    <property type="match status" value="1"/>
</dbReference>
<dbReference type="EMBL" id="FO681347">
    <property type="protein sequence ID" value="CCV63854.1"/>
    <property type="molecule type" value="Genomic_DNA"/>
</dbReference>
<keyword evidence="1 2" id="KW-0808">Transferase</keyword>
<dbReference type="AlphaFoldDB" id="U4KJV6"/>